<dbReference type="EMBL" id="UOGC01000160">
    <property type="protein sequence ID" value="VAX24161.1"/>
    <property type="molecule type" value="Genomic_DNA"/>
</dbReference>
<evidence type="ECO:0000313" key="1">
    <source>
        <dbReference type="EMBL" id="VAX24161.1"/>
    </source>
</evidence>
<dbReference type="AlphaFoldDB" id="A0A3B1CBZ5"/>
<protein>
    <submittedName>
        <fullName evidence="1">Uncharacterized protein</fullName>
    </submittedName>
</protein>
<sequence length="46" mass="5225">VCAWRATCGLKFKYEASENHCKEFTRDITLGDETKTASDSRNTPDK</sequence>
<reference evidence="1" key="1">
    <citation type="submission" date="2018-06" db="EMBL/GenBank/DDBJ databases">
        <authorList>
            <person name="Zhirakovskaya E."/>
        </authorList>
    </citation>
    <scope>NUCLEOTIDE SEQUENCE</scope>
</reference>
<feature type="non-terminal residue" evidence="1">
    <location>
        <position position="1"/>
    </location>
</feature>
<gene>
    <name evidence="1" type="ORF">MNBD_NITROSPINAE01-1220</name>
</gene>
<proteinExistence type="predicted"/>
<name>A0A3B1CBZ5_9ZZZZ</name>
<accession>A0A3B1CBZ5</accession>
<organism evidence="1">
    <name type="scientific">hydrothermal vent metagenome</name>
    <dbReference type="NCBI Taxonomy" id="652676"/>
    <lineage>
        <taxon>unclassified sequences</taxon>
        <taxon>metagenomes</taxon>
        <taxon>ecological metagenomes</taxon>
    </lineage>
</organism>